<evidence type="ECO:0000313" key="2">
    <source>
        <dbReference type="EMBL" id="KAL0363367.1"/>
    </source>
</evidence>
<proteinExistence type="predicted"/>
<feature type="domain" description="DUF3700" evidence="1">
    <location>
        <begin position="77"/>
        <end position="142"/>
    </location>
</feature>
<dbReference type="AlphaFoldDB" id="A0AAW2Q6G7"/>
<reference evidence="2" key="1">
    <citation type="submission" date="2020-06" db="EMBL/GenBank/DDBJ databases">
        <authorList>
            <person name="Li T."/>
            <person name="Hu X."/>
            <person name="Zhang T."/>
            <person name="Song X."/>
            <person name="Zhang H."/>
            <person name="Dai N."/>
            <person name="Sheng W."/>
            <person name="Hou X."/>
            <person name="Wei L."/>
        </authorList>
    </citation>
    <scope>NUCLEOTIDE SEQUENCE</scope>
    <source>
        <strain evidence="2">KEN8</strain>
        <tissue evidence="2">Leaf</tissue>
    </source>
</reference>
<comment type="caution">
    <text evidence="2">The sequence shown here is derived from an EMBL/GenBank/DDBJ whole genome shotgun (WGS) entry which is preliminary data.</text>
</comment>
<organism evidence="2">
    <name type="scientific">Sesamum calycinum</name>
    <dbReference type="NCBI Taxonomy" id="2727403"/>
    <lineage>
        <taxon>Eukaryota</taxon>
        <taxon>Viridiplantae</taxon>
        <taxon>Streptophyta</taxon>
        <taxon>Embryophyta</taxon>
        <taxon>Tracheophyta</taxon>
        <taxon>Spermatophyta</taxon>
        <taxon>Magnoliopsida</taxon>
        <taxon>eudicotyledons</taxon>
        <taxon>Gunneridae</taxon>
        <taxon>Pentapetalae</taxon>
        <taxon>asterids</taxon>
        <taxon>lamiids</taxon>
        <taxon>Lamiales</taxon>
        <taxon>Pedaliaceae</taxon>
        <taxon>Sesamum</taxon>
    </lineage>
</organism>
<dbReference type="Pfam" id="PF12481">
    <property type="entry name" value="DUF3700"/>
    <property type="match status" value="1"/>
</dbReference>
<sequence length="193" mass="21885">MSPYPFLEERKMIIGSCKFAHRTKLHSWFYSGYSQVLTTRTSSENKRAEAVDATYMTAFVSLPALPIVFQSLLQKMLAVFEKSIANPPKELSLPVGRNHSNSSPEEIAEIFRSWRSDSTFYNLSSGNFLALSHRDENPAHPSDTVSINKATEANDKSSRLIRLTYPAVHPPIVPIKWLLKRKLLEGKVYLFVP</sequence>
<accession>A0AAW2Q6G7</accession>
<evidence type="ECO:0000259" key="1">
    <source>
        <dbReference type="Pfam" id="PF12481"/>
    </source>
</evidence>
<dbReference type="EMBL" id="JACGWM010000007">
    <property type="protein sequence ID" value="KAL0363367.1"/>
    <property type="molecule type" value="Genomic_DNA"/>
</dbReference>
<dbReference type="InterPro" id="IPR024286">
    <property type="entry name" value="DUF3700"/>
</dbReference>
<gene>
    <name evidence="2" type="ORF">Scaly_1291900</name>
</gene>
<protein>
    <submittedName>
        <fullName evidence="2">Stem-specific protein TSJT1</fullName>
    </submittedName>
</protein>
<name>A0AAW2Q6G7_9LAMI</name>
<reference evidence="2" key="2">
    <citation type="journal article" date="2024" name="Plant">
        <title>Genomic evolution and insights into agronomic trait innovations of Sesamum species.</title>
        <authorList>
            <person name="Miao H."/>
            <person name="Wang L."/>
            <person name="Qu L."/>
            <person name="Liu H."/>
            <person name="Sun Y."/>
            <person name="Le M."/>
            <person name="Wang Q."/>
            <person name="Wei S."/>
            <person name="Zheng Y."/>
            <person name="Lin W."/>
            <person name="Duan Y."/>
            <person name="Cao H."/>
            <person name="Xiong S."/>
            <person name="Wang X."/>
            <person name="Wei L."/>
            <person name="Li C."/>
            <person name="Ma Q."/>
            <person name="Ju M."/>
            <person name="Zhao R."/>
            <person name="Li G."/>
            <person name="Mu C."/>
            <person name="Tian Q."/>
            <person name="Mei H."/>
            <person name="Zhang T."/>
            <person name="Gao T."/>
            <person name="Zhang H."/>
        </authorList>
    </citation>
    <scope>NUCLEOTIDE SEQUENCE</scope>
    <source>
        <strain evidence="2">KEN8</strain>
    </source>
</reference>